<proteinExistence type="predicted"/>
<dbReference type="Proteomes" id="UP000054988">
    <property type="component" value="Unassembled WGS sequence"/>
</dbReference>
<name>A0A0W0FWY2_MONRR</name>
<dbReference type="EMBL" id="LATX01001560">
    <property type="protein sequence ID" value="KTB40693.1"/>
    <property type="molecule type" value="Genomic_DNA"/>
</dbReference>
<comment type="caution">
    <text evidence="2">The sequence shown here is derived from an EMBL/GenBank/DDBJ whole genome shotgun (WGS) entry which is preliminary data.</text>
</comment>
<gene>
    <name evidence="2" type="ORF">WG66_6738</name>
</gene>
<organism evidence="2 3">
    <name type="scientific">Moniliophthora roreri</name>
    <name type="common">Frosty pod rot fungus</name>
    <name type="synonym">Monilia roreri</name>
    <dbReference type="NCBI Taxonomy" id="221103"/>
    <lineage>
        <taxon>Eukaryota</taxon>
        <taxon>Fungi</taxon>
        <taxon>Dikarya</taxon>
        <taxon>Basidiomycota</taxon>
        <taxon>Agaricomycotina</taxon>
        <taxon>Agaricomycetes</taxon>
        <taxon>Agaricomycetidae</taxon>
        <taxon>Agaricales</taxon>
        <taxon>Marasmiineae</taxon>
        <taxon>Marasmiaceae</taxon>
        <taxon>Moniliophthora</taxon>
    </lineage>
</organism>
<sequence length="133" mass="14878">MSLGPARKAIQSSSLLPFATQSIAMGNNMGNVRYMSRVKLLVDDPFLVDLRQIDPPSILEIDSLAVNGDDVETSRTAPKRDSSDHTSENTAVKHDRLLSGFVKDFKPPNFSSRFHVKHSSEEAWLKRHKKSTK</sequence>
<evidence type="ECO:0000313" key="3">
    <source>
        <dbReference type="Proteomes" id="UP000054988"/>
    </source>
</evidence>
<dbReference type="AlphaFoldDB" id="A0A0W0FWY2"/>
<feature type="compositionally biased region" description="Basic and acidic residues" evidence="1">
    <location>
        <begin position="78"/>
        <end position="93"/>
    </location>
</feature>
<evidence type="ECO:0000256" key="1">
    <source>
        <dbReference type="SAM" id="MobiDB-lite"/>
    </source>
</evidence>
<protein>
    <submittedName>
        <fullName evidence="2">Uncharacterized protein</fullName>
    </submittedName>
</protein>
<evidence type="ECO:0000313" key="2">
    <source>
        <dbReference type="EMBL" id="KTB40693.1"/>
    </source>
</evidence>
<reference evidence="2 3" key="1">
    <citation type="submission" date="2015-12" db="EMBL/GenBank/DDBJ databases">
        <title>Draft genome sequence of Moniliophthora roreri, the causal agent of frosty pod rot of cacao.</title>
        <authorList>
            <person name="Aime M.C."/>
            <person name="Diaz-Valderrama J.R."/>
            <person name="Kijpornyongpan T."/>
            <person name="Phillips-Mora W."/>
        </authorList>
    </citation>
    <scope>NUCLEOTIDE SEQUENCE [LARGE SCALE GENOMIC DNA]</scope>
    <source>
        <strain evidence="2 3">MCA 2952</strain>
    </source>
</reference>
<accession>A0A0W0FWY2</accession>
<feature type="region of interest" description="Disordered" evidence="1">
    <location>
        <begin position="69"/>
        <end position="93"/>
    </location>
</feature>